<dbReference type="InterPro" id="IPR045234">
    <property type="entry name" value="Unkempt-like"/>
</dbReference>
<sequence>MSAQSSILSEIKPLDMWSWEVVSCEFQQKTNLNLDEKPKELLDPIIKNYLVHYCKGCTEVPCLNYHAGQKPRREIHYLGGSRWSYSHKQCTRKGCNNPKCSNAHTIEEILYHPKSYKTTKCSYPLNNGECERFGKLCPYIHEYEKMQNHNEPQESPIKCNKFDPVTFKTIRCPITKLHNIKFCNFYHKVTDRRRNPEKYAYSSEACRKYVCPDGDICNKCHSNIEFLYHPSIFRTNPCRLKENCTVKEICPFYHIDRNDRVLDKAGEIIELISQCEELSLRFSELQEKNRVYKKFMCSVCFLSKAKYVLKCGHTKCMECEVTSVCELCQKPTLPFTLISL</sequence>
<dbReference type="OrthoDB" id="20534at2759"/>
<evidence type="ECO:0000259" key="5">
    <source>
        <dbReference type="PROSITE" id="PS50103"/>
    </source>
</evidence>
<dbReference type="SMART" id="SM00356">
    <property type="entry name" value="ZnF_C3H1"/>
    <property type="match status" value="3"/>
</dbReference>
<comment type="caution">
    <text evidence="6">The sequence shown here is derived from an EMBL/GenBank/DDBJ whole genome shotgun (WGS) entry which is preliminary data.</text>
</comment>
<evidence type="ECO:0000313" key="6">
    <source>
        <dbReference type="EMBL" id="OMJ93399.1"/>
    </source>
</evidence>
<protein>
    <recommendedName>
        <fullName evidence="5">C3H1-type domain-containing protein</fullName>
    </recommendedName>
</protein>
<feature type="domain" description="C3H1-type" evidence="5">
    <location>
        <begin position="115"/>
        <end position="144"/>
    </location>
</feature>
<feature type="zinc finger region" description="C3H1-type" evidence="4">
    <location>
        <begin position="115"/>
        <end position="144"/>
    </location>
</feature>
<keyword evidence="3 4" id="KW-0862">Zinc</keyword>
<keyword evidence="7" id="KW-1185">Reference proteome</keyword>
<name>A0A1R2CWL3_9CILI</name>
<dbReference type="PANTHER" id="PTHR14493">
    <property type="entry name" value="UNKEMPT FAMILY MEMBER"/>
    <property type="match status" value="1"/>
</dbReference>
<dbReference type="PANTHER" id="PTHR14493:SF50">
    <property type="entry name" value="RING FINGER PROTEIN UNKEMPT"/>
    <property type="match status" value="1"/>
</dbReference>
<reference evidence="6 7" key="1">
    <citation type="submission" date="2016-11" db="EMBL/GenBank/DDBJ databases">
        <title>The macronuclear genome of Stentor coeruleus: a giant cell with tiny introns.</title>
        <authorList>
            <person name="Slabodnick M."/>
            <person name="Ruby J.G."/>
            <person name="Reiff S.B."/>
            <person name="Swart E.C."/>
            <person name="Gosai S."/>
            <person name="Prabakaran S."/>
            <person name="Witkowska E."/>
            <person name="Larue G.E."/>
            <person name="Fisher S."/>
            <person name="Freeman R.M."/>
            <person name="Gunawardena J."/>
            <person name="Chu W."/>
            <person name="Stover N.A."/>
            <person name="Gregory B.D."/>
            <person name="Nowacki M."/>
            <person name="Derisi J."/>
            <person name="Roy S.W."/>
            <person name="Marshall W.F."/>
            <person name="Sood P."/>
        </authorList>
    </citation>
    <scope>NUCLEOTIDE SEQUENCE [LARGE SCALE GENOMIC DNA]</scope>
    <source>
        <strain evidence="6">WM001</strain>
    </source>
</reference>
<dbReference type="AlphaFoldDB" id="A0A1R2CWL3"/>
<keyword evidence="2 4" id="KW-0863">Zinc-finger</keyword>
<dbReference type="PROSITE" id="PS50103">
    <property type="entry name" value="ZF_C3H1"/>
    <property type="match status" value="1"/>
</dbReference>
<evidence type="ECO:0000256" key="1">
    <source>
        <dbReference type="ARBA" id="ARBA00022723"/>
    </source>
</evidence>
<evidence type="ECO:0000256" key="2">
    <source>
        <dbReference type="ARBA" id="ARBA00022771"/>
    </source>
</evidence>
<dbReference type="Proteomes" id="UP000187209">
    <property type="component" value="Unassembled WGS sequence"/>
</dbReference>
<evidence type="ECO:0000313" key="7">
    <source>
        <dbReference type="Proteomes" id="UP000187209"/>
    </source>
</evidence>
<keyword evidence="1 4" id="KW-0479">Metal-binding</keyword>
<accession>A0A1R2CWL3</accession>
<dbReference type="InterPro" id="IPR000571">
    <property type="entry name" value="Znf_CCCH"/>
</dbReference>
<evidence type="ECO:0000256" key="4">
    <source>
        <dbReference type="PROSITE-ProRule" id="PRU00723"/>
    </source>
</evidence>
<evidence type="ECO:0000256" key="3">
    <source>
        <dbReference type="ARBA" id="ARBA00022833"/>
    </source>
</evidence>
<dbReference type="GO" id="GO:0008270">
    <property type="term" value="F:zinc ion binding"/>
    <property type="evidence" value="ECO:0007669"/>
    <property type="project" value="UniProtKB-KW"/>
</dbReference>
<gene>
    <name evidence="6" type="ORF">SteCoe_3641</name>
</gene>
<dbReference type="EMBL" id="MPUH01000043">
    <property type="protein sequence ID" value="OMJ93399.1"/>
    <property type="molecule type" value="Genomic_DNA"/>
</dbReference>
<organism evidence="6 7">
    <name type="scientific">Stentor coeruleus</name>
    <dbReference type="NCBI Taxonomy" id="5963"/>
    <lineage>
        <taxon>Eukaryota</taxon>
        <taxon>Sar</taxon>
        <taxon>Alveolata</taxon>
        <taxon>Ciliophora</taxon>
        <taxon>Postciliodesmatophora</taxon>
        <taxon>Heterotrichea</taxon>
        <taxon>Heterotrichida</taxon>
        <taxon>Stentoridae</taxon>
        <taxon>Stentor</taxon>
    </lineage>
</organism>
<proteinExistence type="predicted"/>